<dbReference type="InterPro" id="IPR028082">
    <property type="entry name" value="Peripla_BP_I"/>
</dbReference>
<evidence type="ECO:0008006" key="3">
    <source>
        <dbReference type="Google" id="ProtNLM"/>
    </source>
</evidence>
<dbReference type="EMBL" id="CP046244">
    <property type="protein sequence ID" value="QGP91873.1"/>
    <property type="molecule type" value="Genomic_DNA"/>
</dbReference>
<proteinExistence type="predicted"/>
<sequence length="104" mass="11080">MKLKQKGTLSLIALLFLMLLLSGCSGSKDGRRAPVAQKPIKVGIVTSLTGALETYGKATINGFELGLEYATQGKKEVAGRPVAILTRVRQLLGKNGCFSDEETL</sequence>
<dbReference type="PROSITE" id="PS51257">
    <property type="entry name" value="PROKAR_LIPOPROTEIN"/>
    <property type="match status" value="1"/>
</dbReference>
<accession>A0A6I5ZPM3</accession>
<protein>
    <recommendedName>
        <fullName evidence="3">Periplasmic binding protein-like I</fullName>
    </recommendedName>
</protein>
<reference evidence="1 2" key="1">
    <citation type="submission" date="2019-11" db="EMBL/GenBank/DDBJ databases">
        <title>Genome sequence of Moorella glycerini DSM11254.</title>
        <authorList>
            <person name="Poehlein A."/>
            <person name="Boeer T."/>
            <person name="Daniel R."/>
        </authorList>
    </citation>
    <scope>NUCLEOTIDE SEQUENCE [LARGE SCALE GENOMIC DNA]</scope>
    <source>
        <strain evidence="1 2">DSM 11254</strain>
    </source>
</reference>
<evidence type="ECO:0000313" key="1">
    <source>
        <dbReference type="EMBL" id="QGP91873.1"/>
    </source>
</evidence>
<dbReference type="Gene3D" id="3.40.50.2300">
    <property type="match status" value="1"/>
</dbReference>
<name>A0A6I5ZPM3_9FIRM</name>
<dbReference type="SUPFAM" id="SSF53822">
    <property type="entry name" value="Periplasmic binding protein-like I"/>
    <property type="match status" value="1"/>
</dbReference>
<gene>
    <name evidence="1" type="ORF">MGLY_12160</name>
</gene>
<dbReference type="AlphaFoldDB" id="A0A6I5ZPM3"/>
<evidence type="ECO:0000313" key="2">
    <source>
        <dbReference type="Proteomes" id="UP000425916"/>
    </source>
</evidence>
<keyword evidence="2" id="KW-1185">Reference proteome</keyword>
<dbReference type="RefSeq" id="WP_156272522.1">
    <property type="nucleotide sequence ID" value="NZ_CP046244.1"/>
</dbReference>
<organism evidence="1 2">
    <name type="scientific">Neomoorella glycerini</name>
    <dbReference type="NCBI Taxonomy" id="55779"/>
    <lineage>
        <taxon>Bacteria</taxon>
        <taxon>Bacillati</taxon>
        <taxon>Bacillota</taxon>
        <taxon>Clostridia</taxon>
        <taxon>Neomoorellales</taxon>
        <taxon>Neomoorellaceae</taxon>
        <taxon>Neomoorella</taxon>
    </lineage>
</organism>
<dbReference type="OrthoDB" id="9794229at2"/>
<dbReference type="Proteomes" id="UP000425916">
    <property type="component" value="Chromosome"/>
</dbReference>